<organism evidence="3 4">
    <name type="scientific">Candidatus Buchananbacteria bacterium RIFCSPHIGHO2_02_FULL_45_11b</name>
    <dbReference type="NCBI Taxonomy" id="1797541"/>
    <lineage>
        <taxon>Bacteria</taxon>
        <taxon>Candidatus Buchananiibacteriota</taxon>
    </lineage>
</organism>
<dbReference type="CDD" id="cd07381">
    <property type="entry name" value="MPP_CapA"/>
    <property type="match status" value="1"/>
</dbReference>
<feature type="domain" description="Capsule synthesis protein CapA" evidence="2">
    <location>
        <begin position="65"/>
        <end position="305"/>
    </location>
</feature>
<dbReference type="Pfam" id="PF09587">
    <property type="entry name" value="PGA_cap"/>
    <property type="match status" value="1"/>
</dbReference>
<comment type="caution">
    <text evidence="3">The sequence shown here is derived from an EMBL/GenBank/DDBJ whole genome shotgun (WGS) entry which is preliminary data.</text>
</comment>
<dbReference type="InterPro" id="IPR052169">
    <property type="entry name" value="CW_Biosynth-Accessory"/>
</dbReference>
<dbReference type="AlphaFoldDB" id="A0A1G1YFW0"/>
<evidence type="ECO:0000259" key="2">
    <source>
        <dbReference type="SMART" id="SM00854"/>
    </source>
</evidence>
<name>A0A1G1YFW0_9BACT</name>
<dbReference type="PANTHER" id="PTHR33393:SF13">
    <property type="entry name" value="PGA BIOSYNTHESIS PROTEIN CAPA"/>
    <property type="match status" value="1"/>
</dbReference>
<gene>
    <name evidence="3" type="ORF">A3J65_02740</name>
</gene>
<evidence type="ECO:0000313" key="4">
    <source>
        <dbReference type="Proteomes" id="UP000178501"/>
    </source>
</evidence>
<protein>
    <recommendedName>
        <fullName evidence="2">Capsule synthesis protein CapA domain-containing protein</fullName>
    </recommendedName>
</protein>
<evidence type="ECO:0000313" key="3">
    <source>
        <dbReference type="EMBL" id="OGY51222.1"/>
    </source>
</evidence>
<dbReference type="SUPFAM" id="SSF56300">
    <property type="entry name" value="Metallo-dependent phosphatases"/>
    <property type="match status" value="1"/>
</dbReference>
<dbReference type="Gene3D" id="3.60.21.10">
    <property type="match status" value="1"/>
</dbReference>
<dbReference type="InterPro" id="IPR028994">
    <property type="entry name" value="Integrin_alpha_N"/>
</dbReference>
<dbReference type="PANTHER" id="PTHR33393">
    <property type="entry name" value="POLYGLUTAMINE SYNTHESIS ACCESSORY PROTEIN RV0574C-RELATED"/>
    <property type="match status" value="1"/>
</dbReference>
<sequence>MKKAIILSLILVSAAAVIASGVFFIQKLNQLPEINGDRNINQEPVKNQEAGIATPEYKKPEPEVSLIAVGDIMLSRTVEQLLVKQSDFTLPFKPLAGFLAGADITFGNLETAIMAGRPILTGEFLFRADPKTVAGLTLAGFDVLSLANNHTPNFGQFGLQNTFAELEKSGIKYAGAGTNAAEAAKPVIIEKQGMKFGFLAYTYGQYIPKEYFASADRAGTNPMDLVKMKADVKSLRPRVDWLIVSMHVGTEYQLTPNEEQTKFARAAVEAGADVVLGHHPHVVQTFEKYKNGYIFYSLGNFVFDQLWSEETQEGLLAKIIFGQKEIKQIEFLPVKINKQFQPDFASASTSEKIISILKYPVQKQIRFRWDGKDFIESSGWQIILVKPADNYSVYQAADLDGDGRPEEAVVVDRIGYLIKNGKAVWKTDDGWQADNVIIGDFNNDKIPEVGFSLWKEGSYGPSKPFWVKENDKEISNHLFLYKLAETKNLASLQMVWGSSALDQPIKEMALGDFDADGKNELAVLENNNAPVVGAYCNTPLQGCLVNLSIWRFSDFIFFNVFKSRAGEFLGLKIFGDYIYVGE</sequence>
<comment type="similarity">
    <text evidence="1">Belongs to the CapA family.</text>
</comment>
<dbReference type="SMART" id="SM00854">
    <property type="entry name" value="PGA_cap"/>
    <property type="match status" value="1"/>
</dbReference>
<reference evidence="3 4" key="1">
    <citation type="journal article" date="2016" name="Nat. Commun.">
        <title>Thousands of microbial genomes shed light on interconnected biogeochemical processes in an aquifer system.</title>
        <authorList>
            <person name="Anantharaman K."/>
            <person name="Brown C.T."/>
            <person name="Hug L.A."/>
            <person name="Sharon I."/>
            <person name="Castelle C.J."/>
            <person name="Probst A.J."/>
            <person name="Thomas B.C."/>
            <person name="Singh A."/>
            <person name="Wilkins M.J."/>
            <person name="Karaoz U."/>
            <person name="Brodie E.L."/>
            <person name="Williams K.H."/>
            <person name="Hubbard S.S."/>
            <person name="Banfield J.F."/>
        </authorList>
    </citation>
    <scope>NUCLEOTIDE SEQUENCE [LARGE SCALE GENOMIC DNA]</scope>
</reference>
<dbReference type="Proteomes" id="UP000178501">
    <property type="component" value="Unassembled WGS sequence"/>
</dbReference>
<dbReference type="EMBL" id="MHIK01000033">
    <property type="protein sequence ID" value="OGY51222.1"/>
    <property type="molecule type" value="Genomic_DNA"/>
</dbReference>
<evidence type="ECO:0000256" key="1">
    <source>
        <dbReference type="ARBA" id="ARBA00005662"/>
    </source>
</evidence>
<proteinExistence type="inferred from homology"/>
<dbReference type="InterPro" id="IPR019079">
    <property type="entry name" value="Capsule_synth_CapA"/>
</dbReference>
<dbReference type="SUPFAM" id="SSF69318">
    <property type="entry name" value="Integrin alpha N-terminal domain"/>
    <property type="match status" value="1"/>
</dbReference>
<dbReference type="InterPro" id="IPR029052">
    <property type="entry name" value="Metallo-depent_PP-like"/>
</dbReference>
<accession>A0A1G1YFW0</accession>